<dbReference type="Proteomes" id="UP001107961">
    <property type="component" value="Unassembled WGS sequence"/>
</dbReference>
<evidence type="ECO:0000259" key="4">
    <source>
        <dbReference type="Pfam" id="PF18313"/>
    </source>
</evidence>
<dbReference type="GO" id="GO:0016746">
    <property type="term" value="F:acyltransferase activity"/>
    <property type="evidence" value="ECO:0007669"/>
    <property type="project" value="UniProtKB-KW"/>
</dbReference>
<reference evidence="5" key="1">
    <citation type="submission" date="2022-01" db="EMBL/GenBank/DDBJ databases">
        <authorList>
            <person name="Karlyshev A.V."/>
            <person name="Jaspars M."/>
        </authorList>
    </citation>
    <scope>NUCLEOTIDE SEQUENCE</scope>
    <source>
        <strain evidence="5">AGSA3-2</strain>
    </source>
</reference>
<comment type="similarity">
    <text evidence="1">Belongs to the thiolase-like superfamily. Thiolase family.</text>
</comment>
<keyword evidence="3" id="KW-0012">Acyltransferase</keyword>
<evidence type="ECO:0000313" key="6">
    <source>
        <dbReference type="Proteomes" id="UP001107961"/>
    </source>
</evidence>
<evidence type="ECO:0000256" key="2">
    <source>
        <dbReference type="ARBA" id="ARBA00022679"/>
    </source>
</evidence>
<dbReference type="Gene3D" id="3.40.47.10">
    <property type="match status" value="1"/>
</dbReference>
<dbReference type="PANTHER" id="PTHR18919:SF139">
    <property type="entry name" value="THIOLASE-LIKE PROTEIN TYPE 1 ADDITIONAL C-TERMINAL DOMAIN-CONTAINING PROTEIN"/>
    <property type="match status" value="1"/>
</dbReference>
<protein>
    <submittedName>
        <fullName evidence="5">Acetyl-CoA acetyltransferase</fullName>
    </submittedName>
</protein>
<comment type="caution">
    <text evidence="5">The sequence shown here is derived from an EMBL/GenBank/DDBJ whole genome shotgun (WGS) entry which is preliminary data.</text>
</comment>
<accession>A0A9Q3W684</accession>
<sequence>MSSPDPRFLPVLVGVGEITDQPQQLERGLEPLALMEHALRRAEQDSGAALLDQLDSVDIVYQLSWPYPDTEAQLCQRLGRQPQRVELGPMGGESPLRYLHQAALAIARGEYRVAAVVGAESRHTTERAAKQNLDLPWPPRDPAPKVRRGKDILHPLSLKHGILMPPTVYPFYENALPRRYGQTPRAAMEESGRLWARMARIAANNPYTWSERTPSAEEIITPTAENRAVAWPYTKWQVANPMVNQGAALLLTSAAVARKMGIPEERWIHLWGGAAAVEPEDYLQRDQFHRSHAQDTVLETVLRWAGGDVGGFRHLELYSCFPCVPKMARRTLGLDEDFEPSVTGGLSFFGAPMNNYMTHAAAAMVRRLRDSAPGEGLLYGQGEYVTKHHAVVLSNRPPPAPLAEDYSVQAQADARRGPVPPLLERYQGPATLETFTALFNRAGEVDYAVVLALTPAGERVMARVPGTDRATLDTLLDPANSPIGLAGEAMPGEEDLLHFRIATRRTASTKEAI</sequence>
<dbReference type="InterPro" id="IPR040771">
    <property type="entry name" value="TLP1_add_C"/>
</dbReference>
<keyword evidence="6" id="KW-1185">Reference proteome</keyword>
<evidence type="ECO:0000256" key="3">
    <source>
        <dbReference type="ARBA" id="ARBA00023315"/>
    </source>
</evidence>
<evidence type="ECO:0000313" key="5">
    <source>
        <dbReference type="EMBL" id="MCE7509481.1"/>
    </source>
</evidence>
<organism evidence="5 6">
    <name type="scientific">Alloalcanivorax xenomutans</name>
    <dbReference type="NCBI Taxonomy" id="1094342"/>
    <lineage>
        <taxon>Bacteria</taxon>
        <taxon>Pseudomonadati</taxon>
        <taxon>Pseudomonadota</taxon>
        <taxon>Gammaproteobacteria</taxon>
        <taxon>Oceanospirillales</taxon>
        <taxon>Alcanivoracaceae</taxon>
        <taxon>Alloalcanivorax</taxon>
    </lineage>
</organism>
<name>A0A9Q3W684_9GAMM</name>
<dbReference type="InterPro" id="IPR016039">
    <property type="entry name" value="Thiolase-like"/>
</dbReference>
<gene>
    <name evidence="5" type="ORF">LZG35_12595</name>
</gene>
<proteinExistence type="inferred from homology"/>
<dbReference type="Pfam" id="PF18313">
    <property type="entry name" value="TLP1_add_C"/>
    <property type="match status" value="1"/>
</dbReference>
<evidence type="ECO:0000256" key="1">
    <source>
        <dbReference type="ARBA" id="ARBA00010982"/>
    </source>
</evidence>
<dbReference type="RefSeq" id="WP_233925894.1">
    <property type="nucleotide sequence ID" value="NZ_JAJVKT010000014.1"/>
</dbReference>
<dbReference type="Gene3D" id="2.40.50.840">
    <property type="match status" value="1"/>
</dbReference>
<keyword evidence="2" id="KW-0808">Transferase</keyword>
<feature type="domain" description="Thiolase-like protein type 1 additional C-terminal" evidence="4">
    <location>
        <begin position="415"/>
        <end position="485"/>
    </location>
</feature>
<dbReference type="SUPFAM" id="SSF53901">
    <property type="entry name" value="Thiolase-like"/>
    <property type="match status" value="1"/>
</dbReference>
<dbReference type="EMBL" id="JAJVKT010000014">
    <property type="protein sequence ID" value="MCE7509481.1"/>
    <property type="molecule type" value="Genomic_DNA"/>
</dbReference>
<dbReference type="PANTHER" id="PTHR18919">
    <property type="entry name" value="ACETYL-COA C-ACYLTRANSFERASE"/>
    <property type="match status" value="1"/>
</dbReference>
<dbReference type="AlphaFoldDB" id="A0A9Q3W684"/>